<name>X1D8E9_9ZZZZ</name>
<organism evidence="1">
    <name type="scientific">marine sediment metagenome</name>
    <dbReference type="NCBI Taxonomy" id="412755"/>
    <lineage>
        <taxon>unclassified sequences</taxon>
        <taxon>metagenomes</taxon>
        <taxon>ecological metagenomes</taxon>
    </lineage>
</organism>
<accession>X1D8E9</accession>
<gene>
    <name evidence="1" type="ORF">S01H4_53008</name>
</gene>
<protein>
    <submittedName>
        <fullName evidence="1">Uncharacterized protein</fullName>
    </submittedName>
</protein>
<comment type="caution">
    <text evidence="1">The sequence shown here is derived from an EMBL/GenBank/DDBJ whole genome shotgun (WGS) entry which is preliminary data.</text>
</comment>
<evidence type="ECO:0000313" key="1">
    <source>
        <dbReference type="EMBL" id="GAH16487.1"/>
    </source>
</evidence>
<proteinExistence type="predicted"/>
<reference evidence="1" key="1">
    <citation type="journal article" date="2014" name="Front. Microbiol.">
        <title>High frequency of phylogenetically diverse reductive dehalogenase-homologous genes in deep subseafloor sedimentary metagenomes.</title>
        <authorList>
            <person name="Kawai M."/>
            <person name="Futagami T."/>
            <person name="Toyoda A."/>
            <person name="Takaki Y."/>
            <person name="Nishi S."/>
            <person name="Hori S."/>
            <person name="Arai W."/>
            <person name="Tsubouchi T."/>
            <person name="Morono Y."/>
            <person name="Uchiyama I."/>
            <person name="Ito T."/>
            <person name="Fujiyama A."/>
            <person name="Inagaki F."/>
            <person name="Takami H."/>
        </authorList>
    </citation>
    <scope>NUCLEOTIDE SEQUENCE</scope>
    <source>
        <strain evidence="1">Expedition CK06-06</strain>
    </source>
</reference>
<sequence length="49" mass="5811">MVFVCEMNNGMMIREVQRFRHLFTVSGITIPTTIPFSPKFIYEKLMKEV</sequence>
<dbReference type="AlphaFoldDB" id="X1D8E9"/>
<dbReference type="EMBL" id="BART01030340">
    <property type="protein sequence ID" value="GAH16487.1"/>
    <property type="molecule type" value="Genomic_DNA"/>
</dbReference>